<feature type="domain" description="EamA" evidence="7">
    <location>
        <begin position="162"/>
        <end position="299"/>
    </location>
</feature>
<keyword evidence="5 6" id="KW-0472">Membrane</keyword>
<feature type="transmembrane region" description="Helical" evidence="6">
    <location>
        <begin position="160"/>
        <end position="179"/>
    </location>
</feature>
<evidence type="ECO:0000256" key="6">
    <source>
        <dbReference type="SAM" id="Phobius"/>
    </source>
</evidence>
<evidence type="ECO:0000256" key="3">
    <source>
        <dbReference type="ARBA" id="ARBA00022692"/>
    </source>
</evidence>
<dbReference type="InterPro" id="IPR051258">
    <property type="entry name" value="Diverse_Substrate_Transporter"/>
</dbReference>
<proteinExistence type="predicted"/>
<feature type="transmembrane region" description="Helical" evidence="6">
    <location>
        <begin position="104"/>
        <end position="123"/>
    </location>
</feature>
<evidence type="ECO:0000256" key="4">
    <source>
        <dbReference type="ARBA" id="ARBA00022989"/>
    </source>
</evidence>
<dbReference type="PANTHER" id="PTHR42920">
    <property type="entry name" value="OS03G0707200 PROTEIN-RELATED"/>
    <property type="match status" value="1"/>
</dbReference>
<keyword evidence="3 6" id="KW-0812">Transmembrane</keyword>
<accession>A0A1J5R288</accession>
<evidence type="ECO:0000313" key="8">
    <source>
        <dbReference type="EMBL" id="OIQ89594.1"/>
    </source>
</evidence>
<comment type="caution">
    <text evidence="8">The sequence shown here is derived from an EMBL/GenBank/DDBJ whole genome shotgun (WGS) entry which is preliminary data.</text>
</comment>
<dbReference type="InterPro" id="IPR000620">
    <property type="entry name" value="EamA_dom"/>
</dbReference>
<feature type="domain" description="EamA" evidence="7">
    <location>
        <begin position="13"/>
        <end position="146"/>
    </location>
</feature>
<evidence type="ECO:0000256" key="1">
    <source>
        <dbReference type="ARBA" id="ARBA00004651"/>
    </source>
</evidence>
<feature type="transmembrane region" description="Helical" evidence="6">
    <location>
        <begin position="12"/>
        <end position="35"/>
    </location>
</feature>
<feature type="transmembrane region" description="Helical" evidence="6">
    <location>
        <begin position="130"/>
        <end position="148"/>
    </location>
</feature>
<dbReference type="Pfam" id="PF00892">
    <property type="entry name" value="EamA"/>
    <property type="match status" value="2"/>
</dbReference>
<feature type="transmembrane region" description="Helical" evidence="6">
    <location>
        <begin position="73"/>
        <end position="92"/>
    </location>
</feature>
<feature type="transmembrane region" description="Helical" evidence="6">
    <location>
        <begin position="253"/>
        <end position="273"/>
    </location>
</feature>
<dbReference type="PANTHER" id="PTHR42920:SF14">
    <property type="entry name" value="TRANSPORTER, DRUG_METABOLITE EXPORTER FAMILY"/>
    <property type="match status" value="1"/>
</dbReference>
<keyword evidence="4 6" id="KW-1133">Transmembrane helix</keyword>
<evidence type="ECO:0000256" key="2">
    <source>
        <dbReference type="ARBA" id="ARBA00022475"/>
    </source>
</evidence>
<feature type="transmembrane region" description="Helical" evidence="6">
    <location>
        <begin position="285"/>
        <end position="306"/>
    </location>
</feature>
<evidence type="ECO:0000256" key="5">
    <source>
        <dbReference type="ARBA" id="ARBA00023136"/>
    </source>
</evidence>
<sequence>MTTNASGPGRSAGLAFLAFAGIAWGGMLPLGKVLFHHLDPVVMTALRYGFAALLFLGALVWREGRAALRLQGRGARLWLLGTVGFAGFNLLGFEGLQRTQPEQAAVMVALMPLVTALVQWAGYAQRPARATWAAIGLALLGVLLVLSGGSATRLLRGGDVHGDLLVLAGALCWVSYTLGARAFPGWSPLRYTALSCGFGASSIVLIAVAGMASGHLPVPDAADLRASAWGLAYLVLIAAFVAVLGWNAGIARVGATAGVLFINLVPVTAFAIGACMGRHFGGAELIGAALVMSALVINSVFAALGARSARRARQHQALTACPAR</sequence>
<gene>
    <name evidence="8" type="ORF">GALL_285210</name>
</gene>
<protein>
    <submittedName>
        <fullName evidence="8">EamA-like transporter family protein</fullName>
    </submittedName>
</protein>
<dbReference type="GO" id="GO:0005886">
    <property type="term" value="C:plasma membrane"/>
    <property type="evidence" value="ECO:0007669"/>
    <property type="project" value="UniProtKB-SubCell"/>
</dbReference>
<dbReference type="InterPro" id="IPR037185">
    <property type="entry name" value="EmrE-like"/>
</dbReference>
<dbReference type="SUPFAM" id="SSF103481">
    <property type="entry name" value="Multidrug resistance efflux transporter EmrE"/>
    <property type="match status" value="1"/>
</dbReference>
<name>A0A1J5R288_9ZZZZ</name>
<dbReference type="EMBL" id="MLJW01000324">
    <property type="protein sequence ID" value="OIQ89594.1"/>
    <property type="molecule type" value="Genomic_DNA"/>
</dbReference>
<evidence type="ECO:0000259" key="7">
    <source>
        <dbReference type="Pfam" id="PF00892"/>
    </source>
</evidence>
<keyword evidence="2" id="KW-1003">Cell membrane</keyword>
<feature type="transmembrane region" description="Helical" evidence="6">
    <location>
        <begin position="41"/>
        <end position="61"/>
    </location>
</feature>
<feature type="transmembrane region" description="Helical" evidence="6">
    <location>
        <begin position="226"/>
        <end position="246"/>
    </location>
</feature>
<feature type="transmembrane region" description="Helical" evidence="6">
    <location>
        <begin position="191"/>
        <end position="214"/>
    </location>
</feature>
<dbReference type="AlphaFoldDB" id="A0A1J5R288"/>
<organism evidence="8">
    <name type="scientific">mine drainage metagenome</name>
    <dbReference type="NCBI Taxonomy" id="410659"/>
    <lineage>
        <taxon>unclassified sequences</taxon>
        <taxon>metagenomes</taxon>
        <taxon>ecological metagenomes</taxon>
    </lineage>
</organism>
<comment type="subcellular location">
    <subcellularLocation>
        <location evidence="1">Cell membrane</location>
        <topology evidence="1">Multi-pass membrane protein</topology>
    </subcellularLocation>
</comment>
<reference evidence="8" key="1">
    <citation type="submission" date="2016-10" db="EMBL/GenBank/DDBJ databases">
        <title>Sequence of Gallionella enrichment culture.</title>
        <authorList>
            <person name="Poehlein A."/>
            <person name="Muehling M."/>
            <person name="Daniel R."/>
        </authorList>
    </citation>
    <scope>NUCLEOTIDE SEQUENCE</scope>
</reference>